<reference evidence="2 3" key="1">
    <citation type="submission" date="2020-02" db="EMBL/GenBank/DDBJ databases">
        <title>complete genome sequence of Rhodobacteraceae bacterium.</title>
        <authorList>
            <person name="Park J."/>
            <person name="Kim Y.-S."/>
            <person name="Kim K.-H."/>
        </authorList>
    </citation>
    <scope>NUCLEOTIDE SEQUENCE [LARGE SCALE GENOMIC DNA]</scope>
    <source>
        <strain evidence="2 3">RR4-56</strain>
    </source>
</reference>
<dbReference type="KEGG" id="hdh:G5B40_05895"/>
<protein>
    <submittedName>
        <fullName evidence="2">Uncharacterized protein</fullName>
    </submittedName>
</protein>
<dbReference type="AlphaFoldDB" id="A0A7L5BTQ1"/>
<dbReference type="EMBL" id="CP049056">
    <property type="protein sequence ID" value="QIE55025.1"/>
    <property type="molecule type" value="Genomic_DNA"/>
</dbReference>
<evidence type="ECO:0000313" key="2">
    <source>
        <dbReference type="EMBL" id="QIE55025.1"/>
    </source>
</evidence>
<name>A0A7L5BTQ1_9RHOB</name>
<accession>A0A7L5BTQ1</accession>
<dbReference type="Proteomes" id="UP000503336">
    <property type="component" value="Chromosome"/>
</dbReference>
<keyword evidence="3" id="KW-1185">Reference proteome</keyword>
<proteinExistence type="predicted"/>
<gene>
    <name evidence="2" type="ORF">G5B40_05895</name>
</gene>
<feature type="compositionally biased region" description="Basic and acidic residues" evidence="1">
    <location>
        <begin position="26"/>
        <end position="44"/>
    </location>
</feature>
<organism evidence="2 3">
    <name type="scientific">Pikeienuella piscinae</name>
    <dbReference type="NCBI Taxonomy" id="2748098"/>
    <lineage>
        <taxon>Bacteria</taxon>
        <taxon>Pseudomonadati</taxon>
        <taxon>Pseudomonadota</taxon>
        <taxon>Alphaproteobacteria</taxon>
        <taxon>Rhodobacterales</taxon>
        <taxon>Paracoccaceae</taxon>
        <taxon>Pikeienuella</taxon>
    </lineage>
</organism>
<evidence type="ECO:0000256" key="1">
    <source>
        <dbReference type="SAM" id="MobiDB-lite"/>
    </source>
</evidence>
<sequence length="60" mass="6841">MISGEDHWIFAARVVNKMLLTARTKGGSEAERPIEGPRPFRTDPNRRHVVLREIEKTGRG</sequence>
<feature type="region of interest" description="Disordered" evidence="1">
    <location>
        <begin position="23"/>
        <end position="44"/>
    </location>
</feature>
<evidence type="ECO:0000313" key="3">
    <source>
        <dbReference type="Proteomes" id="UP000503336"/>
    </source>
</evidence>
<dbReference type="RefSeq" id="WP_165096231.1">
    <property type="nucleotide sequence ID" value="NZ_CP049056.1"/>
</dbReference>